<sequence>MIKASGIKPANSLWIYILLKKSNMKLKLMIIMAVIIIPGCKKSRNADPVSHDCKVITFKNYENEQPRGIYTYSYNQNGTISQLKSGDNAITYTYAADKINVNINEIKSEITLTDGRATKYTDGGSSYELYSYNPEGYLSKVEFYVADKINTRYELKYTQDNLTTISQLYTNGSGGSESYNLAYSADLNSYGAFMASPPAYFFERLKVIPVQFLGKMSKNMVSKMNKILEYTSNDGVKHKVEDIFVFTFEKDAKGNYVVIDNVNTDRRSENGIVKSTTTKSTKYDFTYDCN</sequence>
<dbReference type="STRING" id="1503925.TH53_08115"/>
<gene>
    <name evidence="1" type="ORF">TH53_08115</name>
</gene>
<evidence type="ECO:0000313" key="1">
    <source>
        <dbReference type="EMBL" id="KIO77608.1"/>
    </source>
</evidence>
<comment type="caution">
    <text evidence="1">The sequence shown here is derived from an EMBL/GenBank/DDBJ whole genome shotgun (WGS) entry which is preliminary data.</text>
</comment>
<accession>A0A0D0F7I0</accession>
<evidence type="ECO:0000313" key="2">
    <source>
        <dbReference type="Proteomes" id="UP000032049"/>
    </source>
</evidence>
<name>A0A0D0F7I0_9SPHI</name>
<evidence type="ECO:0008006" key="3">
    <source>
        <dbReference type="Google" id="ProtNLM"/>
    </source>
</evidence>
<proteinExistence type="predicted"/>
<reference evidence="1 2" key="1">
    <citation type="submission" date="2015-01" db="EMBL/GenBank/DDBJ databases">
        <title>Draft genome sequence of Pedobacter sp. NL19 isolated from sludge of an effluent treatment pond in an abandoned uranium mine.</title>
        <authorList>
            <person name="Santos T."/>
            <person name="Caetano T."/>
            <person name="Covas C."/>
            <person name="Cruz A."/>
            <person name="Mendo S."/>
        </authorList>
    </citation>
    <scope>NUCLEOTIDE SEQUENCE [LARGE SCALE GENOMIC DNA]</scope>
    <source>
        <strain evidence="1 2">NL19</strain>
    </source>
</reference>
<organism evidence="1 2">
    <name type="scientific">Pedobacter lusitanus</name>
    <dbReference type="NCBI Taxonomy" id="1503925"/>
    <lineage>
        <taxon>Bacteria</taxon>
        <taxon>Pseudomonadati</taxon>
        <taxon>Bacteroidota</taxon>
        <taxon>Sphingobacteriia</taxon>
        <taxon>Sphingobacteriales</taxon>
        <taxon>Sphingobacteriaceae</taxon>
        <taxon>Pedobacter</taxon>
    </lineage>
</organism>
<dbReference type="AlphaFoldDB" id="A0A0D0F7I0"/>
<dbReference type="EMBL" id="JXRA01000031">
    <property type="protein sequence ID" value="KIO77608.1"/>
    <property type="molecule type" value="Genomic_DNA"/>
</dbReference>
<keyword evidence="2" id="KW-1185">Reference proteome</keyword>
<protein>
    <recommendedName>
        <fullName evidence="3">DUF4595 domain-containing protein</fullName>
    </recommendedName>
</protein>
<dbReference type="Proteomes" id="UP000032049">
    <property type="component" value="Unassembled WGS sequence"/>
</dbReference>